<name>D3UFV8_HELM1</name>
<dbReference type="AlphaFoldDB" id="D3UFV8"/>
<dbReference type="SUPFAM" id="SSF142433">
    <property type="entry name" value="CinA-like"/>
    <property type="match status" value="1"/>
</dbReference>
<gene>
    <name evidence="2" type="ordered locus">HMU01170</name>
</gene>
<dbReference type="InterPro" id="IPR036653">
    <property type="entry name" value="CinA-like_C"/>
</dbReference>
<dbReference type="Pfam" id="PF02464">
    <property type="entry name" value="CinA"/>
    <property type="match status" value="1"/>
</dbReference>
<dbReference type="EMBL" id="FN555004">
    <property type="protein sequence ID" value="CBG39379.1"/>
    <property type="molecule type" value="Genomic_DNA"/>
</dbReference>
<dbReference type="eggNOG" id="COG1546">
    <property type="taxonomic scope" value="Bacteria"/>
</dbReference>
<dbReference type="NCBIfam" id="TIGR00199">
    <property type="entry name" value="PncC_domain"/>
    <property type="match status" value="1"/>
</dbReference>
<dbReference type="HOGENOM" id="CLU_1159817_0_0_7"/>
<sequence>MQKSPYYIWKFLKGQNRDFPSGLEGQGRFGPISAVRKFIPAIQMPRITQIRTIQKNQNLLAIHKSHAVQKNSSIAQIHLHTQVLAHQILVHLLGRSCTLGIAESFTGGLITQYFSQIPGASSALAGGVVSYAEQAKMRILGVRAETLARYGAVSEECIQEMLRGALLCFDSDFALASSGFAGPSGEKVGEIFLGILHRSGAKKILQVRIFGTRVQIQQKGCSMILQEFLSFLQNFTPCP</sequence>
<proteinExistence type="predicted"/>
<evidence type="ECO:0000313" key="2">
    <source>
        <dbReference type="EMBL" id="CBG39379.1"/>
    </source>
</evidence>
<protein>
    <submittedName>
        <fullName evidence="2">Putative Competence-damaged protein CinA</fullName>
    </submittedName>
</protein>
<dbReference type="Gene3D" id="3.90.950.20">
    <property type="entry name" value="CinA-like"/>
    <property type="match status" value="1"/>
</dbReference>
<reference evidence="2 3" key="1">
    <citation type="journal article" date="2010" name="BMC Genomics">
        <title>Comparative genomics and proteomics of Helicobacter mustelae, an ulcerogenic and carcinogenic gastric pathogen.</title>
        <authorList>
            <person name="O'Toole P.W."/>
            <person name="Snelling W.J."/>
            <person name="Canchaya C."/>
            <person name="Forde B.M."/>
            <person name="Hardie K.R."/>
            <person name="Josenhans C."/>
            <person name="Graham R.L.J."/>
            <person name="McMullan G."/>
            <person name="Parkhill J."/>
            <person name="Belda E."/>
            <person name="Bentley S.D."/>
        </authorList>
    </citation>
    <scope>NUCLEOTIDE SEQUENCE [LARGE SCALE GENOMIC DNA]</scope>
    <source>
        <strain evidence="3">ATCC 43772 / LMG 18044 / NCTC 12198 / 12198</strain>
    </source>
</reference>
<evidence type="ECO:0000313" key="3">
    <source>
        <dbReference type="Proteomes" id="UP000001522"/>
    </source>
</evidence>
<accession>D3UFV8</accession>
<dbReference type="Proteomes" id="UP000001522">
    <property type="component" value="Chromosome"/>
</dbReference>
<feature type="domain" description="CinA C-terminal" evidence="1">
    <location>
        <begin position="84"/>
        <end position="229"/>
    </location>
</feature>
<keyword evidence="3" id="KW-1185">Reference proteome</keyword>
<dbReference type="STRING" id="679897.HMU01170"/>
<organism evidence="2 3">
    <name type="scientific">Helicobacter mustelae (strain ATCC 43772 / CCUG 25715 / CIP 103759 / LMG 18044 / NCTC 12198 / R85-136P)</name>
    <name type="common">Campylobacter mustelae</name>
    <dbReference type="NCBI Taxonomy" id="679897"/>
    <lineage>
        <taxon>Bacteria</taxon>
        <taxon>Pseudomonadati</taxon>
        <taxon>Campylobacterota</taxon>
        <taxon>Epsilonproteobacteria</taxon>
        <taxon>Campylobacterales</taxon>
        <taxon>Helicobacteraceae</taxon>
        <taxon>Helicobacter</taxon>
    </lineage>
</organism>
<dbReference type="KEGG" id="hms:HMU01170"/>
<dbReference type="InterPro" id="IPR008136">
    <property type="entry name" value="CinA_C"/>
</dbReference>
<evidence type="ECO:0000259" key="1">
    <source>
        <dbReference type="Pfam" id="PF02464"/>
    </source>
</evidence>